<comment type="similarity">
    <text evidence="1">Belongs to the bacterial solute-binding protein 1 family.</text>
</comment>
<proteinExistence type="inferred from homology"/>
<dbReference type="PANTHER" id="PTHR43649:SF31">
    <property type="entry name" value="SN-GLYCEROL-3-PHOSPHATE-BINDING PERIPLASMIC PROTEIN UGPB"/>
    <property type="match status" value="1"/>
</dbReference>
<dbReference type="EMBL" id="DVLP01000081">
    <property type="protein sequence ID" value="HIT74508.1"/>
    <property type="molecule type" value="Genomic_DNA"/>
</dbReference>
<dbReference type="Gene3D" id="3.40.190.10">
    <property type="entry name" value="Periplasmic binding protein-like II"/>
    <property type="match status" value="2"/>
</dbReference>
<dbReference type="InterPro" id="IPR006311">
    <property type="entry name" value="TAT_signal"/>
</dbReference>
<reference evidence="2" key="1">
    <citation type="submission" date="2020-10" db="EMBL/GenBank/DDBJ databases">
        <authorList>
            <person name="Gilroy R."/>
        </authorList>
    </citation>
    <scope>NUCLEOTIDE SEQUENCE</scope>
    <source>
        <strain evidence="2">ChiGjej1B1-24693</strain>
    </source>
</reference>
<dbReference type="InterPro" id="IPR050490">
    <property type="entry name" value="Bact_solute-bd_prot1"/>
</dbReference>
<comment type="caution">
    <text evidence="2">The sequence shown here is derived from an EMBL/GenBank/DDBJ whole genome shotgun (WGS) entry which is preliminary data.</text>
</comment>
<dbReference type="PROSITE" id="PS51318">
    <property type="entry name" value="TAT"/>
    <property type="match status" value="1"/>
</dbReference>
<dbReference type="SUPFAM" id="SSF53850">
    <property type="entry name" value="Periplasmic binding protein-like II"/>
    <property type="match status" value="1"/>
</dbReference>
<evidence type="ECO:0000313" key="2">
    <source>
        <dbReference type="EMBL" id="HIT74508.1"/>
    </source>
</evidence>
<evidence type="ECO:0000313" key="3">
    <source>
        <dbReference type="Proteomes" id="UP000886842"/>
    </source>
</evidence>
<dbReference type="AlphaFoldDB" id="A0A9D1KMQ6"/>
<gene>
    <name evidence="2" type="ORF">IAA98_02890</name>
</gene>
<dbReference type="Proteomes" id="UP000886842">
    <property type="component" value="Unassembled WGS sequence"/>
</dbReference>
<dbReference type="PANTHER" id="PTHR43649">
    <property type="entry name" value="ARABINOSE-BINDING PROTEIN-RELATED"/>
    <property type="match status" value="1"/>
</dbReference>
<sequence>MTHSPFTGSLSRRSLMGGALGLTVAGGAVLAGCSTEGSADAGAQGEQAELPSQIPFEGVKADIEPANEYSVAGYLKFPNPAITAVPEKPGDGSTITGLTTTSTGGTAPPMKRNQWWQNLNEQLGVTMELSWIKGDDYLSRFQTMVAGDDIPDVVAVPNVPQLDKMLKAKFTDLTEYLAGDAVAEYPMLANFPAVSWQEVIYGGSIYGIPRPLLPISSRLEARTDTLDELGIVPEFTSADGFLDLCREVTDRKSGRFAMVQPNASFLRSMFSLPNVWEKTDQGFRHEIESERYPEYLDFVAGMWSEKLFHPDAFNNPSLIPLFQQPGFVLFEVGGPGFTRAMPMYRPGAPTLTVKPVVVPLAEGGGNAPVRIGPGSTNMLGIRGDLDPDRVRQVLQVLNYTAAPFGTKEYLSVQYGKEGRNFTFDDDGQPIPNPETSNEMFPITLFPGNPNFMYAPEFPDVVRNECDYEATVGDNVRLNASTGLISETEISKSGQLDREITLAVGDIIQGRKPVSSWADTVATWRSKGGDQMRTEYEEADAAG</sequence>
<organism evidence="2 3">
    <name type="scientific">Candidatus Avipropionibacterium avicola</name>
    <dbReference type="NCBI Taxonomy" id="2840701"/>
    <lineage>
        <taxon>Bacteria</taxon>
        <taxon>Bacillati</taxon>
        <taxon>Actinomycetota</taxon>
        <taxon>Actinomycetes</taxon>
        <taxon>Propionibacteriales</taxon>
        <taxon>Propionibacteriaceae</taxon>
        <taxon>Propionibacteriaceae incertae sedis</taxon>
        <taxon>Candidatus Avipropionibacterium</taxon>
    </lineage>
</organism>
<evidence type="ECO:0000256" key="1">
    <source>
        <dbReference type="ARBA" id="ARBA00008520"/>
    </source>
</evidence>
<reference evidence="2" key="2">
    <citation type="journal article" date="2021" name="PeerJ">
        <title>Extensive microbial diversity within the chicken gut microbiome revealed by metagenomics and culture.</title>
        <authorList>
            <person name="Gilroy R."/>
            <person name="Ravi A."/>
            <person name="Getino M."/>
            <person name="Pursley I."/>
            <person name="Horton D.L."/>
            <person name="Alikhan N.F."/>
            <person name="Baker D."/>
            <person name="Gharbi K."/>
            <person name="Hall N."/>
            <person name="Watson M."/>
            <person name="Adriaenssens E.M."/>
            <person name="Foster-Nyarko E."/>
            <person name="Jarju S."/>
            <person name="Secka A."/>
            <person name="Antonio M."/>
            <person name="Oren A."/>
            <person name="Chaudhuri R.R."/>
            <person name="La Ragione R."/>
            <person name="Hildebrand F."/>
            <person name="Pallen M.J."/>
        </authorList>
    </citation>
    <scope>NUCLEOTIDE SEQUENCE</scope>
    <source>
        <strain evidence="2">ChiGjej1B1-24693</strain>
    </source>
</reference>
<accession>A0A9D1KMQ6</accession>
<name>A0A9D1KMQ6_9ACTN</name>
<protein>
    <submittedName>
        <fullName evidence="2">Uncharacterized protein</fullName>
    </submittedName>
</protein>